<proteinExistence type="predicted"/>
<evidence type="ECO:0000313" key="1">
    <source>
        <dbReference type="EMBL" id="OGZ45780.1"/>
    </source>
</evidence>
<dbReference type="STRING" id="1802115.A2756_02630"/>
<protein>
    <submittedName>
        <fullName evidence="1">Uncharacterized protein</fullName>
    </submittedName>
</protein>
<name>A0A1G2G719_9BACT</name>
<dbReference type="Proteomes" id="UP000177785">
    <property type="component" value="Unassembled WGS sequence"/>
</dbReference>
<comment type="caution">
    <text evidence="1">The sequence shown here is derived from an EMBL/GenBank/DDBJ whole genome shotgun (WGS) entry which is preliminary data.</text>
</comment>
<reference evidence="1 2" key="1">
    <citation type="journal article" date="2016" name="Nat. Commun.">
        <title>Thousands of microbial genomes shed light on interconnected biogeochemical processes in an aquifer system.</title>
        <authorList>
            <person name="Anantharaman K."/>
            <person name="Brown C.T."/>
            <person name="Hug L.A."/>
            <person name="Sharon I."/>
            <person name="Castelle C.J."/>
            <person name="Probst A.J."/>
            <person name="Thomas B.C."/>
            <person name="Singh A."/>
            <person name="Wilkins M.J."/>
            <person name="Karaoz U."/>
            <person name="Brodie E.L."/>
            <person name="Williams K.H."/>
            <person name="Hubbard S.S."/>
            <person name="Banfield J.F."/>
        </authorList>
    </citation>
    <scope>NUCLEOTIDE SEQUENCE [LARGE SCALE GENOMIC DNA]</scope>
</reference>
<evidence type="ECO:0000313" key="2">
    <source>
        <dbReference type="Proteomes" id="UP000177785"/>
    </source>
</evidence>
<organism evidence="1 2">
    <name type="scientific">Candidatus Ryanbacteria bacterium RIFCSPHIGHO2_01_FULL_48_27</name>
    <dbReference type="NCBI Taxonomy" id="1802115"/>
    <lineage>
        <taxon>Bacteria</taxon>
        <taxon>Candidatus Ryaniibacteriota</taxon>
    </lineage>
</organism>
<dbReference type="AlphaFoldDB" id="A0A1G2G719"/>
<dbReference type="EMBL" id="MHNL01000005">
    <property type="protein sequence ID" value="OGZ45780.1"/>
    <property type="molecule type" value="Genomic_DNA"/>
</dbReference>
<sequence>MLELSWAVQKIVSVATGIEDVFVYANSAQIKVQIAPIEIFVEMSAHKIKDQDELFANMKAKISEWKQKNYFKQPVNLTLIPMQWKMEIGI</sequence>
<accession>A0A1G2G719</accession>
<gene>
    <name evidence="1" type="ORF">A2756_02630</name>
</gene>